<proteinExistence type="predicted"/>
<dbReference type="EMBL" id="CAJVQC010073575">
    <property type="protein sequence ID" value="CAG8812362.1"/>
    <property type="molecule type" value="Genomic_DNA"/>
</dbReference>
<feature type="non-terminal residue" evidence="1">
    <location>
        <position position="1"/>
    </location>
</feature>
<sequence length="188" mass="21461">LMCTMIPTQENKFMIFNSIDIVNNNLLYNDKSILCEFKNKTNLPETIRIQPGIRVMFLTNSQHQHRIANGTIGIITDLYIQSNLVYVSFCIEKAIINISFFKFTSNFSINGTPASRTQFSIQNAFALTVYKTQGLTLPDVSLNLDDQIFTPGQAYVVLSHCTNWNHITIQSLNDTAFITDQSMIREYE</sequence>
<dbReference type="Proteomes" id="UP000789920">
    <property type="component" value="Unassembled WGS sequence"/>
</dbReference>
<keyword evidence="2" id="KW-1185">Reference proteome</keyword>
<gene>
    <name evidence="1" type="ORF">RPERSI_LOCUS23515</name>
</gene>
<name>A0ACA9RW70_9GLOM</name>
<evidence type="ECO:0000313" key="1">
    <source>
        <dbReference type="EMBL" id="CAG8812362.1"/>
    </source>
</evidence>
<comment type="caution">
    <text evidence="1">The sequence shown here is derived from an EMBL/GenBank/DDBJ whole genome shotgun (WGS) entry which is preliminary data.</text>
</comment>
<organism evidence="1 2">
    <name type="scientific">Racocetra persica</name>
    <dbReference type="NCBI Taxonomy" id="160502"/>
    <lineage>
        <taxon>Eukaryota</taxon>
        <taxon>Fungi</taxon>
        <taxon>Fungi incertae sedis</taxon>
        <taxon>Mucoromycota</taxon>
        <taxon>Glomeromycotina</taxon>
        <taxon>Glomeromycetes</taxon>
        <taxon>Diversisporales</taxon>
        <taxon>Gigasporaceae</taxon>
        <taxon>Racocetra</taxon>
    </lineage>
</organism>
<evidence type="ECO:0000313" key="2">
    <source>
        <dbReference type="Proteomes" id="UP000789920"/>
    </source>
</evidence>
<reference evidence="1" key="1">
    <citation type="submission" date="2021-06" db="EMBL/GenBank/DDBJ databases">
        <authorList>
            <person name="Kallberg Y."/>
            <person name="Tangrot J."/>
            <person name="Rosling A."/>
        </authorList>
    </citation>
    <scope>NUCLEOTIDE SEQUENCE</scope>
    <source>
        <strain evidence="1">MA461A</strain>
    </source>
</reference>
<accession>A0ACA9RW70</accession>
<protein>
    <submittedName>
        <fullName evidence="1">26799_t:CDS:1</fullName>
    </submittedName>
</protein>